<keyword evidence="3" id="KW-1185">Reference proteome</keyword>
<dbReference type="RefSeq" id="WP_188893086.1">
    <property type="nucleotide sequence ID" value="NZ_BMHY01000025.1"/>
</dbReference>
<evidence type="ECO:0000313" key="2">
    <source>
        <dbReference type="EMBL" id="GGG90837.1"/>
    </source>
</evidence>
<reference evidence="2 3" key="1">
    <citation type="journal article" date="2014" name="Int. J. Syst. Evol. Microbiol.">
        <title>Complete genome sequence of Corynebacterium casei LMG S-19264T (=DSM 44701T), isolated from a smear-ripened cheese.</title>
        <authorList>
            <consortium name="US DOE Joint Genome Institute (JGI-PGF)"/>
            <person name="Walter F."/>
            <person name="Albersmeier A."/>
            <person name="Kalinowski J."/>
            <person name="Ruckert C."/>
        </authorList>
    </citation>
    <scope>NUCLEOTIDE SEQUENCE [LARGE SCALE GENOMIC DNA]</scope>
    <source>
        <strain evidence="2 3">CGMCC 1.15286</strain>
    </source>
</reference>
<organism evidence="2 3">
    <name type="scientific">Paenibacillus radicis</name>
    <name type="common">ex Gao et al. 2016</name>
    <dbReference type="NCBI Taxonomy" id="1737354"/>
    <lineage>
        <taxon>Bacteria</taxon>
        <taxon>Bacillati</taxon>
        <taxon>Bacillota</taxon>
        <taxon>Bacilli</taxon>
        <taxon>Bacillales</taxon>
        <taxon>Paenibacillaceae</taxon>
        <taxon>Paenibacillus</taxon>
    </lineage>
</organism>
<dbReference type="InterPro" id="IPR008972">
    <property type="entry name" value="Cupredoxin"/>
</dbReference>
<dbReference type="SUPFAM" id="SSF49503">
    <property type="entry name" value="Cupredoxins"/>
    <property type="match status" value="1"/>
</dbReference>
<evidence type="ECO:0000313" key="3">
    <source>
        <dbReference type="Proteomes" id="UP000600247"/>
    </source>
</evidence>
<dbReference type="AlphaFoldDB" id="A0A917MC75"/>
<feature type="signal peptide" evidence="1">
    <location>
        <begin position="1"/>
        <end position="18"/>
    </location>
</feature>
<feature type="chain" id="PRO_5039328053" description="Cytochrome C oxidase subunit II" evidence="1">
    <location>
        <begin position="19"/>
        <end position="125"/>
    </location>
</feature>
<accession>A0A917MC75</accession>
<protein>
    <recommendedName>
        <fullName evidence="4">Cytochrome C oxidase subunit II</fullName>
    </recommendedName>
</protein>
<evidence type="ECO:0000256" key="1">
    <source>
        <dbReference type="SAM" id="SignalP"/>
    </source>
</evidence>
<evidence type="ECO:0008006" key="4">
    <source>
        <dbReference type="Google" id="ProtNLM"/>
    </source>
</evidence>
<dbReference type="Proteomes" id="UP000600247">
    <property type="component" value="Unassembled WGS sequence"/>
</dbReference>
<gene>
    <name evidence="2" type="ORF">GCM10010918_57310</name>
</gene>
<name>A0A917MC75_9BACL</name>
<keyword evidence="1" id="KW-0732">Signal</keyword>
<comment type="caution">
    <text evidence="2">The sequence shown here is derived from an EMBL/GenBank/DDBJ whole genome shotgun (WGS) entry which is preliminary data.</text>
</comment>
<dbReference type="EMBL" id="BMHY01000025">
    <property type="protein sequence ID" value="GGG90837.1"/>
    <property type="molecule type" value="Genomic_DNA"/>
</dbReference>
<sequence>MKKWILFAAVLCLVAVIAACGSNKGNSEPTTSGVSEPNTAAPEVVIKAKSWEFDKAEYKIKAGEPVNLTLESNGGVHGIDISKTDIKIANKKTKAVTLEAGVYDIVCNVPCGNGHAKMTAKLVVE</sequence>
<dbReference type="Gene3D" id="2.60.40.420">
    <property type="entry name" value="Cupredoxins - blue copper proteins"/>
    <property type="match status" value="1"/>
</dbReference>
<dbReference type="PROSITE" id="PS51257">
    <property type="entry name" value="PROKAR_LIPOPROTEIN"/>
    <property type="match status" value="1"/>
</dbReference>
<proteinExistence type="predicted"/>